<accession>A0A498N890</accession>
<name>A0A498N890_LABRO</name>
<dbReference type="PROSITE" id="PS00018">
    <property type="entry name" value="EF_HAND_1"/>
    <property type="match status" value="2"/>
</dbReference>
<dbReference type="EMBL" id="QBIY01012421">
    <property type="protein sequence ID" value="RXN25155.1"/>
    <property type="molecule type" value="Genomic_DNA"/>
</dbReference>
<reference evidence="5 6" key="1">
    <citation type="submission" date="2018-03" db="EMBL/GenBank/DDBJ databases">
        <title>Draft genome sequence of Rohu Carp (Labeo rohita).</title>
        <authorList>
            <person name="Das P."/>
            <person name="Kushwaha B."/>
            <person name="Joshi C.G."/>
            <person name="Kumar D."/>
            <person name="Nagpure N.S."/>
            <person name="Sahoo L."/>
            <person name="Das S.P."/>
            <person name="Bit A."/>
            <person name="Patnaik S."/>
            <person name="Meher P.K."/>
            <person name="Jayasankar P."/>
            <person name="Koringa P.G."/>
            <person name="Patel N.V."/>
            <person name="Hinsu A.T."/>
            <person name="Kumar R."/>
            <person name="Pandey M."/>
            <person name="Agarwal S."/>
            <person name="Srivastava S."/>
            <person name="Singh M."/>
            <person name="Iquebal M.A."/>
            <person name="Jaiswal S."/>
            <person name="Angadi U.B."/>
            <person name="Kumar N."/>
            <person name="Raza M."/>
            <person name="Shah T.M."/>
            <person name="Rai A."/>
            <person name="Jena J.K."/>
        </authorList>
    </citation>
    <scope>NUCLEOTIDE SEQUENCE [LARGE SCALE GENOMIC DNA]</scope>
    <source>
        <strain evidence="5">DASCIFA01</strain>
        <tissue evidence="5">Testis</tissue>
    </source>
</reference>
<dbReference type="PANTHER" id="PTHR34524">
    <property type="entry name" value="CALCYPHOSIN"/>
    <property type="match status" value="1"/>
</dbReference>
<protein>
    <submittedName>
        <fullName evidence="5">Calcyphosin</fullName>
    </submittedName>
</protein>
<dbReference type="SMART" id="SM00054">
    <property type="entry name" value="EFh"/>
    <property type="match status" value="4"/>
</dbReference>
<keyword evidence="6" id="KW-1185">Reference proteome</keyword>
<evidence type="ECO:0000256" key="3">
    <source>
        <dbReference type="ARBA" id="ARBA00022837"/>
    </source>
</evidence>
<dbReference type="InterPro" id="IPR029034">
    <property type="entry name" value="Cystine-knot_cytokine"/>
</dbReference>
<dbReference type="Gene3D" id="2.10.90.10">
    <property type="entry name" value="Cystine-knot cytokines"/>
    <property type="match status" value="1"/>
</dbReference>
<dbReference type="InterPro" id="IPR002048">
    <property type="entry name" value="EF_hand_dom"/>
</dbReference>
<evidence type="ECO:0000256" key="1">
    <source>
        <dbReference type="ARBA" id="ARBA00022723"/>
    </source>
</evidence>
<dbReference type="PROSITE" id="PS50222">
    <property type="entry name" value="EF_HAND_2"/>
    <property type="match status" value="3"/>
</dbReference>
<feature type="domain" description="EF-hand" evidence="4">
    <location>
        <begin position="107"/>
        <end position="142"/>
    </location>
</feature>
<dbReference type="PANTHER" id="PTHR34524:SF6">
    <property type="entry name" value="CALCYPHOSINE LIKE"/>
    <property type="match status" value="1"/>
</dbReference>
<dbReference type="InterPro" id="IPR011992">
    <property type="entry name" value="EF-hand-dom_pair"/>
</dbReference>
<evidence type="ECO:0000313" key="6">
    <source>
        <dbReference type="Proteomes" id="UP000290572"/>
    </source>
</evidence>
<keyword evidence="3" id="KW-0106">Calcium</keyword>
<evidence type="ECO:0007829" key="7">
    <source>
        <dbReference type="PeptideAtlas" id="A0A498N890"/>
    </source>
</evidence>
<feature type="domain" description="EF-hand" evidence="4">
    <location>
        <begin position="143"/>
        <end position="178"/>
    </location>
</feature>
<evidence type="ECO:0000259" key="4">
    <source>
        <dbReference type="PROSITE" id="PS50222"/>
    </source>
</evidence>
<proteinExistence type="evidence at protein level"/>
<dbReference type="GO" id="GO:0005509">
    <property type="term" value="F:calcium ion binding"/>
    <property type="evidence" value="ECO:0007669"/>
    <property type="project" value="InterPro"/>
</dbReference>
<keyword evidence="7" id="KW-1267">Proteomics identification</keyword>
<comment type="caution">
    <text evidence="5">The sequence shown here is derived from an EMBL/GenBank/DDBJ whole genome shotgun (WGS) entry which is preliminary data.</text>
</comment>
<dbReference type="Gene3D" id="1.10.238.10">
    <property type="entry name" value="EF-hand"/>
    <property type="match status" value="2"/>
</dbReference>
<dbReference type="InterPro" id="IPR051581">
    <property type="entry name" value="Ca-bind"/>
</dbReference>
<gene>
    <name evidence="5" type="ORF">ROHU_021704</name>
</gene>
<dbReference type="AlphaFoldDB" id="A0A498N890"/>
<feature type="domain" description="EF-hand" evidence="4">
    <location>
        <begin position="71"/>
        <end position="106"/>
    </location>
</feature>
<sequence length="240" mass="27508">MGSLLSEFSYLFQSFTEGELKKVIATLVDQKERRIRTETGRRTKRARKGPKPCSLHEIELTVSELGLGYESDETVRFRTFRIMDDDGSKSLNFQEFEKGLKDYGVSVGKDKAQQIFAMMDKDGSGTINFDEFLEKLRPPMSSARKQVIDQAFQKFDKTGDGVVTVADLQGVYNSKHHPKYKSGEWTEEQVFHSFLENFDSPCDKDGKVTLEEFVNYYSGVSVSIDSDEYFITMMKNAWKL</sequence>
<evidence type="ECO:0000256" key="2">
    <source>
        <dbReference type="ARBA" id="ARBA00022737"/>
    </source>
</evidence>
<dbReference type="Pfam" id="PF13499">
    <property type="entry name" value="EF-hand_7"/>
    <property type="match status" value="1"/>
</dbReference>
<dbReference type="InterPro" id="IPR018247">
    <property type="entry name" value="EF_Hand_1_Ca_BS"/>
</dbReference>
<keyword evidence="2" id="KW-0677">Repeat</keyword>
<dbReference type="GO" id="GO:0043226">
    <property type="term" value="C:organelle"/>
    <property type="evidence" value="ECO:0007669"/>
    <property type="project" value="UniProtKB-ARBA"/>
</dbReference>
<organism evidence="5 6">
    <name type="scientific">Labeo rohita</name>
    <name type="common">Indian major carp</name>
    <name type="synonym">Cyprinus rohita</name>
    <dbReference type="NCBI Taxonomy" id="84645"/>
    <lineage>
        <taxon>Eukaryota</taxon>
        <taxon>Metazoa</taxon>
        <taxon>Chordata</taxon>
        <taxon>Craniata</taxon>
        <taxon>Vertebrata</taxon>
        <taxon>Euteleostomi</taxon>
        <taxon>Actinopterygii</taxon>
        <taxon>Neopterygii</taxon>
        <taxon>Teleostei</taxon>
        <taxon>Ostariophysi</taxon>
        <taxon>Cypriniformes</taxon>
        <taxon>Cyprinidae</taxon>
        <taxon>Labeoninae</taxon>
        <taxon>Labeonini</taxon>
        <taxon>Labeo</taxon>
    </lineage>
</organism>
<dbReference type="FunFam" id="1.10.238.10:FF:000178">
    <property type="entry name" value="Calmodulin-2 A"/>
    <property type="match status" value="1"/>
</dbReference>
<evidence type="ECO:0000313" key="5">
    <source>
        <dbReference type="EMBL" id="RXN25155.1"/>
    </source>
</evidence>
<dbReference type="CDD" id="cd00051">
    <property type="entry name" value="EFh"/>
    <property type="match status" value="1"/>
</dbReference>
<dbReference type="Proteomes" id="UP000290572">
    <property type="component" value="Unassembled WGS sequence"/>
</dbReference>
<keyword evidence="1" id="KW-0479">Metal-binding</keyword>
<dbReference type="SUPFAM" id="SSF47473">
    <property type="entry name" value="EF-hand"/>
    <property type="match status" value="1"/>
</dbReference>
<dbReference type="STRING" id="84645.A0A498N890"/>